<dbReference type="Proteomes" id="UP000777438">
    <property type="component" value="Unassembled WGS sequence"/>
</dbReference>
<dbReference type="OrthoDB" id="432412at2759"/>
<dbReference type="InterPro" id="IPR010541">
    <property type="entry name" value="Prp3_C"/>
</dbReference>
<evidence type="ECO:0000313" key="3">
    <source>
        <dbReference type="Proteomes" id="UP000777438"/>
    </source>
</evidence>
<protein>
    <recommendedName>
        <fullName evidence="1">Small nuclear ribonucleoprotein Prp3 C-terminal domain-containing protein</fullName>
    </recommendedName>
</protein>
<keyword evidence="3" id="KW-1185">Reference proteome</keyword>
<dbReference type="InterPro" id="IPR017359">
    <property type="entry name" value="Phi-like"/>
</dbReference>
<accession>A0A9P8VYS4</accession>
<dbReference type="Pfam" id="PF06544">
    <property type="entry name" value="Prp3_C"/>
    <property type="match status" value="1"/>
</dbReference>
<dbReference type="PANTHER" id="PTHR15955">
    <property type="entry name" value="RWD DOMAIN CONTAINING PROTEIN 2"/>
    <property type="match status" value="1"/>
</dbReference>
<evidence type="ECO:0000259" key="1">
    <source>
        <dbReference type="Pfam" id="PF06544"/>
    </source>
</evidence>
<comment type="caution">
    <text evidence="2">The sequence shown here is derived from an EMBL/GenBank/DDBJ whole genome shotgun (WGS) entry which is preliminary data.</text>
</comment>
<dbReference type="PIRSF" id="PIRSF038021">
    <property type="entry name" value="UCP038021_RWDD2"/>
    <property type="match status" value="1"/>
</dbReference>
<name>A0A9P8VYS4_9HYPO</name>
<gene>
    <name evidence="2" type="ORF">B0T10DRAFT_495450</name>
</gene>
<organism evidence="2 3">
    <name type="scientific">Thelonectria olida</name>
    <dbReference type="NCBI Taxonomy" id="1576542"/>
    <lineage>
        <taxon>Eukaryota</taxon>
        <taxon>Fungi</taxon>
        <taxon>Dikarya</taxon>
        <taxon>Ascomycota</taxon>
        <taxon>Pezizomycotina</taxon>
        <taxon>Sordariomycetes</taxon>
        <taxon>Hypocreomycetidae</taxon>
        <taxon>Hypocreales</taxon>
        <taxon>Nectriaceae</taxon>
        <taxon>Thelonectria</taxon>
    </lineage>
</organism>
<dbReference type="CDD" id="cd24163">
    <property type="entry name" value="RWDD2_C"/>
    <property type="match status" value="1"/>
</dbReference>
<dbReference type="EMBL" id="JAGPYM010000026">
    <property type="protein sequence ID" value="KAH6880466.1"/>
    <property type="molecule type" value="Genomic_DNA"/>
</dbReference>
<dbReference type="InterPro" id="IPR016135">
    <property type="entry name" value="UBQ-conjugating_enzyme/RWD"/>
</dbReference>
<dbReference type="PANTHER" id="PTHR15955:SF10">
    <property type="entry name" value="DUF1115 DOMAIN PROTEIN (AFU_ORTHOLOGUE AFUA_5G14750)"/>
    <property type="match status" value="1"/>
</dbReference>
<reference evidence="2 3" key="1">
    <citation type="journal article" date="2021" name="Nat. Commun.">
        <title>Genetic determinants of endophytism in the Arabidopsis root mycobiome.</title>
        <authorList>
            <person name="Mesny F."/>
            <person name="Miyauchi S."/>
            <person name="Thiergart T."/>
            <person name="Pickel B."/>
            <person name="Atanasova L."/>
            <person name="Karlsson M."/>
            <person name="Huettel B."/>
            <person name="Barry K.W."/>
            <person name="Haridas S."/>
            <person name="Chen C."/>
            <person name="Bauer D."/>
            <person name="Andreopoulos W."/>
            <person name="Pangilinan J."/>
            <person name="LaButti K."/>
            <person name="Riley R."/>
            <person name="Lipzen A."/>
            <person name="Clum A."/>
            <person name="Drula E."/>
            <person name="Henrissat B."/>
            <person name="Kohler A."/>
            <person name="Grigoriev I.V."/>
            <person name="Martin F.M."/>
            <person name="Hacquard S."/>
        </authorList>
    </citation>
    <scope>NUCLEOTIDE SEQUENCE [LARGE SCALE GENOMIC DNA]</scope>
    <source>
        <strain evidence="2 3">MPI-CAGE-CH-0241</strain>
    </source>
</reference>
<dbReference type="AlphaFoldDB" id="A0A9P8VYS4"/>
<dbReference type="SUPFAM" id="SSF54495">
    <property type="entry name" value="UBC-like"/>
    <property type="match status" value="1"/>
</dbReference>
<evidence type="ECO:0000313" key="2">
    <source>
        <dbReference type="EMBL" id="KAH6880466.1"/>
    </source>
</evidence>
<sequence length="304" mass="33614">MSTNERPHDVLPKDLMVLQLGQIDLLMAMYASDDAISIDASSSDLLEALRDWCENDLEAVPKLAQTCITMLLNLDVSDVDETSSDGTKTLQLHLSVPLVCQIGEIDVIEPPPVKTRIQQPAWMSKGDVVRLTTELPDEDILTVIEHVKDAASEHLAGLRQANATSSLLNADSSIVRVWFYFPSISTRAKRDDLVQYAPSYGLTGFLLAGKPGILCLEGGSAAIDDFMKFIKTESWGDIPSQHKKVSERYRETGADVRRAFEGMQEITDLVGERRGERANRNDMKALEAWLNESGLGEAFGKVFM</sequence>
<proteinExistence type="predicted"/>
<dbReference type="InterPro" id="IPR059181">
    <property type="entry name" value="RWDD2A-B_C"/>
</dbReference>
<feature type="domain" description="Small nuclear ribonucleoprotein Prp3 C-terminal" evidence="1">
    <location>
        <begin position="178"/>
        <end position="257"/>
    </location>
</feature>